<accession>A0A517NJQ2</accession>
<sequence>MAIIRHWTYTPSTESINNWNDRRDFVMLEAAVFDMDGLMIDSQPYWQTAQLEVLPTLGVAMTRQDTIETTGSRIDEIVQACYERSPWESVTQKEVCDRIVNRVIQLVQQHKPAMPGLRHAIDVCQQQGLKLALASSSPLSLISATIDALQLQGVFSAKMSAADLRYAKPHPEVYLNACDALGVRPTNAIAFEDSLIGLLAAKAAQMKTIVVPEPSAAKDPRFVIADRQLASLEELTQPMLTSI</sequence>
<evidence type="ECO:0000256" key="2">
    <source>
        <dbReference type="ARBA" id="ARBA00006171"/>
    </source>
</evidence>
<keyword evidence="7" id="KW-1185">Reference proteome</keyword>
<evidence type="ECO:0000313" key="6">
    <source>
        <dbReference type="EMBL" id="QDT07366.1"/>
    </source>
</evidence>
<keyword evidence="3" id="KW-0479">Metal-binding</keyword>
<dbReference type="Gene3D" id="3.40.50.1000">
    <property type="entry name" value="HAD superfamily/HAD-like"/>
    <property type="match status" value="1"/>
</dbReference>
<organism evidence="6 7">
    <name type="scientific">Rubripirellula lacrimiformis</name>
    <dbReference type="NCBI Taxonomy" id="1930273"/>
    <lineage>
        <taxon>Bacteria</taxon>
        <taxon>Pseudomonadati</taxon>
        <taxon>Planctomycetota</taxon>
        <taxon>Planctomycetia</taxon>
        <taxon>Pirellulales</taxon>
        <taxon>Pirellulaceae</taxon>
        <taxon>Rubripirellula</taxon>
    </lineage>
</organism>
<dbReference type="Pfam" id="PF13419">
    <property type="entry name" value="HAD_2"/>
    <property type="match status" value="1"/>
</dbReference>
<dbReference type="Proteomes" id="UP000318538">
    <property type="component" value="Chromosome"/>
</dbReference>
<dbReference type="SFLD" id="SFLDG01129">
    <property type="entry name" value="C1.5:_HAD__Beta-PGM__Phosphata"/>
    <property type="match status" value="1"/>
</dbReference>
<dbReference type="InterPro" id="IPR036412">
    <property type="entry name" value="HAD-like_sf"/>
</dbReference>
<protein>
    <submittedName>
        <fullName evidence="6">2-deoxyglucose-6-phosphate phosphatase</fullName>
        <ecNumber evidence="6">3.1.3.68</ecNumber>
    </submittedName>
</protein>
<evidence type="ECO:0000313" key="7">
    <source>
        <dbReference type="Proteomes" id="UP000318538"/>
    </source>
</evidence>
<evidence type="ECO:0000256" key="1">
    <source>
        <dbReference type="ARBA" id="ARBA00001946"/>
    </source>
</evidence>
<evidence type="ECO:0000256" key="3">
    <source>
        <dbReference type="ARBA" id="ARBA00022723"/>
    </source>
</evidence>
<dbReference type="Gene3D" id="1.10.150.240">
    <property type="entry name" value="Putative phosphatase, domain 2"/>
    <property type="match status" value="1"/>
</dbReference>
<dbReference type="SFLD" id="SFLDS00003">
    <property type="entry name" value="Haloacid_Dehalogenase"/>
    <property type="match status" value="1"/>
</dbReference>
<dbReference type="GO" id="GO:0046872">
    <property type="term" value="F:metal ion binding"/>
    <property type="evidence" value="ECO:0007669"/>
    <property type="project" value="UniProtKB-KW"/>
</dbReference>
<dbReference type="InterPro" id="IPR006439">
    <property type="entry name" value="HAD-SF_hydro_IA"/>
</dbReference>
<dbReference type="InterPro" id="IPR051600">
    <property type="entry name" value="Beta-PGM-like"/>
</dbReference>
<dbReference type="SUPFAM" id="SSF56784">
    <property type="entry name" value="HAD-like"/>
    <property type="match status" value="1"/>
</dbReference>
<dbReference type="NCBIfam" id="TIGR01509">
    <property type="entry name" value="HAD-SF-IA-v3"/>
    <property type="match status" value="1"/>
</dbReference>
<dbReference type="PANTHER" id="PTHR46193">
    <property type="entry name" value="6-PHOSPHOGLUCONATE PHOSPHATASE"/>
    <property type="match status" value="1"/>
</dbReference>
<dbReference type="SFLD" id="SFLDG01135">
    <property type="entry name" value="C1.5.6:_HAD__Beta-PGM__Phospha"/>
    <property type="match status" value="1"/>
</dbReference>
<gene>
    <name evidence="6" type="primary">yniC</name>
    <name evidence="6" type="ORF">K227x_57930</name>
</gene>
<evidence type="ECO:0000256" key="4">
    <source>
        <dbReference type="ARBA" id="ARBA00022842"/>
    </source>
</evidence>
<comment type="cofactor">
    <cofactor evidence="1">
        <name>Mg(2+)</name>
        <dbReference type="ChEBI" id="CHEBI:18420"/>
    </cofactor>
</comment>
<dbReference type="EMBL" id="CP036525">
    <property type="protein sequence ID" value="QDT07366.1"/>
    <property type="molecule type" value="Genomic_DNA"/>
</dbReference>
<dbReference type="InterPro" id="IPR023214">
    <property type="entry name" value="HAD_sf"/>
</dbReference>
<dbReference type="NCBIfam" id="NF008087">
    <property type="entry name" value="PRK10826.1"/>
    <property type="match status" value="1"/>
</dbReference>
<keyword evidence="6" id="KW-0378">Hydrolase</keyword>
<reference evidence="6 7" key="1">
    <citation type="submission" date="2019-02" db="EMBL/GenBank/DDBJ databases">
        <title>Deep-cultivation of Planctomycetes and their phenomic and genomic characterization uncovers novel biology.</title>
        <authorList>
            <person name="Wiegand S."/>
            <person name="Jogler M."/>
            <person name="Boedeker C."/>
            <person name="Pinto D."/>
            <person name="Vollmers J."/>
            <person name="Rivas-Marin E."/>
            <person name="Kohn T."/>
            <person name="Peeters S.H."/>
            <person name="Heuer A."/>
            <person name="Rast P."/>
            <person name="Oberbeckmann S."/>
            <person name="Bunk B."/>
            <person name="Jeske O."/>
            <person name="Meyerdierks A."/>
            <person name="Storesund J.E."/>
            <person name="Kallscheuer N."/>
            <person name="Luecker S."/>
            <person name="Lage O.M."/>
            <person name="Pohl T."/>
            <person name="Merkel B.J."/>
            <person name="Hornburger P."/>
            <person name="Mueller R.-W."/>
            <person name="Bruemmer F."/>
            <person name="Labrenz M."/>
            <person name="Spormann A.M."/>
            <person name="Op den Camp H."/>
            <person name="Overmann J."/>
            <person name="Amann R."/>
            <person name="Jetten M.S.M."/>
            <person name="Mascher T."/>
            <person name="Medema M.H."/>
            <person name="Devos D.P."/>
            <person name="Kaster A.-K."/>
            <person name="Ovreas L."/>
            <person name="Rohde M."/>
            <person name="Galperin M.Y."/>
            <person name="Jogler C."/>
        </authorList>
    </citation>
    <scope>NUCLEOTIDE SEQUENCE [LARGE SCALE GENOMIC DNA]</scope>
    <source>
        <strain evidence="6 7">K22_7</strain>
    </source>
</reference>
<name>A0A517NJQ2_9BACT</name>
<dbReference type="InterPro" id="IPR041492">
    <property type="entry name" value="HAD_2"/>
</dbReference>
<dbReference type="EC" id="3.1.3.68" evidence="6"/>
<proteinExistence type="inferred from homology"/>
<dbReference type="CDD" id="cd07505">
    <property type="entry name" value="HAD_BPGM-like"/>
    <property type="match status" value="1"/>
</dbReference>
<evidence type="ECO:0000256" key="5">
    <source>
        <dbReference type="ARBA" id="ARBA00023277"/>
    </source>
</evidence>
<dbReference type="InterPro" id="IPR023198">
    <property type="entry name" value="PGP-like_dom2"/>
</dbReference>
<dbReference type="PANTHER" id="PTHR46193:SF18">
    <property type="entry name" value="HEXITOL PHOSPHATASE B"/>
    <property type="match status" value="1"/>
</dbReference>
<keyword evidence="4" id="KW-0460">Magnesium</keyword>
<dbReference type="AlphaFoldDB" id="A0A517NJQ2"/>
<comment type="similarity">
    <text evidence="2">Belongs to the HAD-like hydrolase superfamily. CbbY/CbbZ/Gph/YieH family.</text>
</comment>
<keyword evidence="5" id="KW-0119">Carbohydrate metabolism</keyword>
<dbReference type="KEGG" id="rlc:K227x_57930"/>
<dbReference type="GO" id="GO:0003850">
    <property type="term" value="F:2-deoxyglucose-6-phosphatase activity"/>
    <property type="evidence" value="ECO:0007669"/>
    <property type="project" value="UniProtKB-EC"/>
</dbReference>
<dbReference type="PRINTS" id="PR00413">
    <property type="entry name" value="HADHALOGNASE"/>
</dbReference>